<organism evidence="15 16">
    <name type="scientific">Candidatus Nitrosymbiomonas proteolyticus</name>
    <dbReference type="NCBI Taxonomy" id="2608984"/>
    <lineage>
        <taxon>Bacteria</taxon>
        <taxon>Bacillati</taxon>
        <taxon>Armatimonadota</taxon>
        <taxon>Armatimonadota incertae sedis</taxon>
        <taxon>Candidatus Nitrosymbiomonas</taxon>
    </lineage>
</organism>
<evidence type="ECO:0000256" key="11">
    <source>
        <dbReference type="ARBA" id="ARBA00041373"/>
    </source>
</evidence>
<reference evidence="15" key="1">
    <citation type="journal article" name="DNA Res.">
        <title>The physiological potential of anammox bacteria as revealed by their core genome structure.</title>
        <authorList>
            <person name="Okubo T."/>
            <person name="Toyoda A."/>
            <person name="Fukuhara K."/>
            <person name="Uchiyama I."/>
            <person name="Harigaya Y."/>
            <person name="Kuroiwa M."/>
            <person name="Suzuki T."/>
            <person name="Murakami Y."/>
            <person name="Suwa Y."/>
            <person name="Takami H."/>
        </authorList>
    </citation>
    <scope>NUCLEOTIDE SEQUENCE</scope>
    <source>
        <strain evidence="15">317325-2</strain>
    </source>
</reference>
<dbReference type="PANTHER" id="PTHR42801:SF4">
    <property type="entry name" value="AHPC_TSA FAMILY PROTEIN"/>
    <property type="match status" value="1"/>
</dbReference>
<dbReference type="InterPro" id="IPR024706">
    <property type="entry name" value="Peroxiredoxin_AhpC-typ"/>
</dbReference>
<dbReference type="Gene3D" id="3.40.30.10">
    <property type="entry name" value="Glutaredoxin"/>
    <property type="match status" value="1"/>
</dbReference>
<evidence type="ECO:0000256" key="4">
    <source>
        <dbReference type="ARBA" id="ARBA00022559"/>
    </source>
</evidence>
<comment type="similarity">
    <text evidence="10">Belongs to the peroxiredoxin family. BCP/PrxQ subfamily.</text>
</comment>
<dbReference type="GO" id="GO:0034599">
    <property type="term" value="P:cellular response to oxidative stress"/>
    <property type="evidence" value="ECO:0007669"/>
    <property type="project" value="TreeGrafter"/>
</dbReference>
<dbReference type="PIRSF" id="PIRSF000239">
    <property type="entry name" value="AHPC"/>
    <property type="match status" value="1"/>
</dbReference>
<dbReference type="GO" id="GO:0005737">
    <property type="term" value="C:cytoplasm"/>
    <property type="evidence" value="ECO:0007669"/>
    <property type="project" value="TreeGrafter"/>
</dbReference>
<keyword evidence="7" id="KW-1015">Disulfide bond</keyword>
<dbReference type="GO" id="GO:0045454">
    <property type="term" value="P:cell redox homeostasis"/>
    <property type="evidence" value="ECO:0007669"/>
    <property type="project" value="TreeGrafter"/>
</dbReference>
<proteinExistence type="inferred from homology"/>
<dbReference type="PANTHER" id="PTHR42801">
    <property type="entry name" value="THIOREDOXIN-DEPENDENT PEROXIDE REDUCTASE"/>
    <property type="match status" value="1"/>
</dbReference>
<dbReference type="EC" id="1.11.1.24" evidence="3"/>
<keyword evidence="8" id="KW-0676">Redox-active center</keyword>
<keyword evidence="5" id="KW-0049">Antioxidant</keyword>
<evidence type="ECO:0000256" key="5">
    <source>
        <dbReference type="ARBA" id="ARBA00022862"/>
    </source>
</evidence>
<dbReference type="FunFam" id="3.40.30.10:FF:000007">
    <property type="entry name" value="Thioredoxin-dependent thiol peroxidase"/>
    <property type="match status" value="1"/>
</dbReference>
<dbReference type="EMBL" id="AP021858">
    <property type="protein sequence ID" value="BBO22576.1"/>
    <property type="molecule type" value="Genomic_DNA"/>
</dbReference>
<evidence type="ECO:0000256" key="12">
    <source>
        <dbReference type="ARBA" id="ARBA00049091"/>
    </source>
</evidence>
<evidence type="ECO:0000259" key="14">
    <source>
        <dbReference type="PROSITE" id="PS51352"/>
    </source>
</evidence>
<name>A0A809S270_9BACT</name>
<evidence type="ECO:0000256" key="8">
    <source>
        <dbReference type="ARBA" id="ARBA00023284"/>
    </source>
</evidence>
<dbReference type="AlphaFoldDB" id="A0A809S270"/>
<accession>A0A809S270</accession>
<dbReference type="Proteomes" id="UP000662873">
    <property type="component" value="Chromosome"/>
</dbReference>
<comment type="subunit">
    <text evidence="2">Monomer.</text>
</comment>
<dbReference type="PROSITE" id="PS51352">
    <property type="entry name" value="THIOREDOXIN_2"/>
    <property type="match status" value="1"/>
</dbReference>
<comment type="catalytic activity">
    <reaction evidence="12">
        <text>a hydroperoxide + [thioredoxin]-dithiol = an alcohol + [thioredoxin]-disulfide + H2O</text>
        <dbReference type="Rhea" id="RHEA:62620"/>
        <dbReference type="Rhea" id="RHEA-COMP:10698"/>
        <dbReference type="Rhea" id="RHEA-COMP:10700"/>
        <dbReference type="ChEBI" id="CHEBI:15377"/>
        <dbReference type="ChEBI" id="CHEBI:29950"/>
        <dbReference type="ChEBI" id="CHEBI:30879"/>
        <dbReference type="ChEBI" id="CHEBI:35924"/>
        <dbReference type="ChEBI" id="CHEBI:50058"/>
        <dbReference type="EC" id="1.11.1.24"/>
    </reaction>
</comment>
<dbReference type="Pfam" id="PF00578">
    <property type="entry name" value="AhpC-TSA"/>
    <property type="match status" value="1"/>
</dbReference>
<keyword evidence="6" id="KW-0560">Oxidoreductase</keyword>
<dbReference type="CDD" id="cd03017">
    <property type="entry name" value="PRX_BCP"/>
    <property type="match status" value="1"/>
</dbReference>
<dbReference type="InterPro" id="IPR000866">
    <property type="entry name" value="AhpC/TSA"/>
</dbReference>
<evidence type="ECO:0000256" key="3">
    <source>
        <dbReference type="ARBA" id="ARBA00013017"/>
    </source>
</evidence>
<sequence length="150" mass="16383">MIKEGDPFPEFSLQDQDGNLVSSSDLVGQKTILYFYPKDDTSGCTVEACEFQAALPDFGTANVLGVSPDPIDSHAKFAAKHGLSFRLLADVERSLIEPLGLWVEKTLYGNKYMGVARTTFLVGENGSIQRVWRDVKPEGHAAEVLAAYNA</sequence>
<evidence type="ECO:0000256" key="2">
    <source>
        <dbReference type="ARBA" id="ARBA00011245"/>
    </source>
</evidence>
<dbReference type="InterPro" id="IPR036249">
    <property type="entry name" value="Thioredoxin-like_sf"/>
</dbReference>
<feature type="active site" description="Cysteine sulfenic acid (-SOH) intermediate; for peroxidase activity" evidence="13">
    <location>
        <position position="44"/>
    </location>
</feature>
<protein>
    <recommendedName>
        <fullName evidence="3">thioredoxin-dependent peroxiredoxin</fullName>
        <ecNumber evidence="3">1.11.1.24</ecNumber>
    </recommendedName>
    <alternativeName>
        <fullName evidence="11">Bacterioferritin comigratory protein</fullName>
    </alternativeName>
    <alternativeName>
        <fullName evidence="9">Thioredoxin peroxidase</fullName>
    </alternativeName>
</protein>
<evidence type="ECO:0000313" key="15">
    <source>
        <dbReference type="EMBL" id="BBO22576.1"/>
    </source>
</evidence>
<dbReference type="GO" id="GO:0008379">
    <property type="term" value="F:thioredoxin peroxidase activity"/>
    <property type="evidence" value="ECO:0007669"/>
    <property type="project" value="TreeGrafter"/>
</dbReference>
<keyword evidence="4" id="KW-0575">Peroxidase</keyword>
<evidence type="ECO:0000256" key="1">
    <source>
        <dbReference type="ARBA" id="ARBA00003330"/>
    </source>
</evidence>
<evidence type="ECO:0000256" key="6">
    <source>
        <dbReference type="ARBA" id="ARBA00023002"/>
    </source>
</evidence>
<evidence type="ECO:0000256" key="10">
    <source>
        <dbReference type="ARBA" id="ARBA00038489"/>
    </source>
</evidence>
<dbReference type="InterPro" id="IPR013766">
    <property type="entry name" value="Thioredoxin_domain"/>
</dbReference>
<evidence type="ECO:0000313" key="16">
    <source>
        <dbReference type="Proteomes" id="UP000662873"/>
    </source>
</evidence>
<feature type="domain" description="Thioredoxin" evidence="14">
    <location>
        <begin position="2"/>
        <end position="150"/>
    </location>
</feature>
<comment type="function">
    <text evidence="1">Thiol-specific peroxidase that catalyzes the reduction of hydrogen peroxide and organic hydroperoxides to water and alcohols, respectively. Plays a role in cell protection against oxidative stress by detoxifying peroxides and as sensor of hydrogen peroxide-mediated signaling events.</text>
</comment>
<dbReference type="SUPFAM" id="SSF52833">
    <property type="entry name" value="Thioredoxin-like"/>
    <property type="match status" value="1"/>
</dbReference>
<evidence type="ECO:0000256" key="9">
    <source>
        <dbReference type="ARBA" id="ARBA00032824"/>
    </source>
</evidence>
<evidence type="ECO:0000256" key="13">
    <source>
        <dbReference type="PIRSR" id="PIRSR000239-1"/>
    </source>
</evidence>
<evidence type="ECO:0000256" key="7">
    <source>
        <dbReference type="ARBA" id="ARBA00023157"/>
    </source>
</evidence>
<dbReference type="InterPro" id="IPR050924">
    <property type="entry name" value="Peroxiredoxin_BCP/PrxQ"/>
</dbReference>
<gene>
    <name evidence="15" type="ORF">NPRO_01710</name>
</gene>
<dbReference type="KEGG" id="npy:NPRO_01710"/>